<keyword evidence="6" id="KW-0433">Leucine-rich repeat</keyword>
<evidence type="ECO:0000256" key="14">
    <source>
        <dbReference type="ARBA" id="ARBA00022840"/>
    </source>
</evidence>
<keyword evidence="18" id="KW-0325">Glycoprotein</keyword>
<evidence type="ECO:0000256" key="13">
    <source>
        <dbReference type="ARBA" id="ARBA00022777"/>
    </source>
</evidence>
<dbReference type="Pfam" id="PF00560">
    <property type="entry name" value="LRR_1"/>
    <property type="match status" value="2"/>
</dbReference>
<dbReference type="Gene3D" id="3.30.200.20">
    <property type="entry name" value="Phosphorylase Kinase, domain 1"/>
    <property type="match status" value="1"/>
</dbReference>
<dbReference type="eggNOG" id="ENOG502QQPF">
    <property type="taxonomic scope" value="Eukaryota"/>
</dbReference>
<dbReference type="FunFam" id="3.80.10.10:FF:000111">
    <property type="entry name" value="LRR receptor-like serine/threonine-protein kinase ERECTA"/>
    <property type="match status" value="1"/>
</dbReference>
<dbReference type="Gene3D" id="1.10.510.10">
    <property type="entry name" value="Transferase(Phosphotransferase) domain 1"/>
    <property type="match status" value="1"/>
</dbReference>
<dbReference type="PANTHER" id="PTHR48053:SF109">
    <property type="entry name" value="PROTEIN KINASE DOMAIN-CONTAINING PROTEIN"/>
    <property type="match status" value="1"/>
</dbReference>
<dbReference type="GO" id="GO:0016020">
    <property type="term" value="C:membrane"/>
    <property type="evidence" value="ECO:0007669"/>
    <property type="project" value="UniProtKB-SubCell"/>
</dbReference>
<dbReference type="Pfam" id="PF08263">
    <property type="entry name" value="LRRNT_2"/>
    <property type="match status" value="1"/>
</dbReference>
<evidence type="ECO:0000256" key="5">
    <source>
        <dbReference type="ARBA" id="ARBA00022527"/>
    </source>
</evidence>
<dbReference type="SMART" id="SM00369">
    <property type="entry name" value="LRR_TYP"/>
    <property type="match status" value="5"/>
</dbReference>
<dbReference type="FunFam" id="3.30.200.20:FF:000622">
    <property type="entry name" value="Putative leucine-rich repeat receptor-like protein kinase family protein"/>
    <property type="match status" value="1"/>
</dbReference>
<keyword evidence="25" id="KW-1185">Reference proteome</keyword>
<evidence type="ECO:0000256" key="17">
    <source>
        <dbReference type="ARBA" id="ARBA00023170"/>
    </source>
</evidence>
<evidence type="ECO:0000256" key="12">
    <source>
        <dbReference type="ARBA" id="ARBA00022741"/>
    </source>
</evidence>
<dbReference type="GO" id="GO:0009742">
    <property type="term" value="P:brassinosteroid mediated signaling pathway"/>
    <property type="evidence" value="ECO:0007669"/>
    <property type="project" value="UniProtKB-KW"/>
</dbReference>
<keyword evidence="5" id="KW-0723">Serine/threonine-protein kinase</keyword>
<dbReference type="GO" id="GO:0004674">
    <property type="term" value="F:protein serine/threonine kinase activity"/>
    <property type="evidence" value="ECO:0007669"/>
    <property type="project" value="UniProtKB-KW"/>
</dbReference>
<comment type="similarity">
    <text evidence="2">Belongs to the protein kinase superfamily. Ser/Thr protein kinase family.</text>
</comment>
<sequence length="941" mass="103149">MTNSTDNLLLLLLLFFSGSSAELDDGGELQTLLTIKRHWGSPAAFSSWEVRSSNSFGYCDWVGVACTDGQVTSLSFQSFQIANPIPASICSLKNLKYLDLSYNNLTGDFPTVLYNCSALQFLDLSNNELTGSLPSSIDKLSLGMQHLNLSSNYFIGDVPSAIARFLKLKSLVLDTNSFNGSYPGASIGGLVELEILTLASNPFMPGPIPNEFSKLTKLTYLWLSWMNLTGDIPDALSALKELILLDLSENKMQGKIPKWIWKLQKLEMLYLFASNFSGEVGPDISTLNMQELDLSMNKLTGSIPEDIANLKNLRLLYLYYNNLTGSIPKGVSMLPNLTDIRLFNNKLSGPLPAELGKHSELGNFEVSNNNLSGELPDTLCFNKKLYDLVVFNNSFSGVIEIGNNMFSGALPSAAIALKNFMADNNQFSGALPDDMSRFANLTELDLAGNRLSGLIPPSMQSLTKLTSLNLSSNQISGEIPAVLGLMDLNILDLSNNKLTGHIPQEFNDLHVNFLNLSSNQLTGEIPAALQKLAYDDSFLDNPSLCCQSESGMHIRTCPWSQSMSHDHLALSIIAILVVLPCITLSSVAITGWLLLLRRKKGPQDVTSWKMTQFRTLDFTEHDIVSNISECNVIGKGGSGKVYRIHHAGDVKTGRHGGGCTPRTVAVKRIGNTGKLDTNLDKEFESEVRTLGDLRHSNIVDLLCCISSQETKLLVYEHMENGSLDQWLHRYKRAGKSGPLDWPTRVAIAIDVARGLSYMHLDFVQPVIHRDVKCSNILLDRKFRAKILGLLESLPSPSESASAVCGTFGYIAPKYVYRSKVSVKVDVYSFGVVLLELATSRGPQDGGTESGSCLAKWASKRYINGGPVADLVDGEIQDPSYLDDMVAMFELGVVCTSEEPASRPLMSDVLHRLLQFDHRGTHSDDVVAKGVFDIDDSSDCIV</sequence>
<reference evidence="24" key="1">
    <citation type="journal article" date="2009" name="Rice">
        <title>De Novo Next Generation Sequencing of Plant Genomes.</title>
        <authorList>
            <person name="Rounsley S."/>
            <person name="Marri P.R."/>
            <person name="Yu Y."/>
            <person name="He R."/>
            <person name="Sisneros N."/>
            <person name="Goicoechea J.L."/>
            <person name="Lee S.J."/>
            <person name="Angelova A."/>
            <person name="Kudrna D."/>
            <person name="Luo M."/>
            <person name="Affourtit J."/>
            <person name="Desany B."/>
            <person name="Knight J."/>
            <person name="Niazi F."/>
            <person name="Egholm M."/>
            <person name="Wing R.A."/>
        </authorList>
    </citation>
    <scope>NUCLEOTIDE SEQUENCE [LARGE SCALE GENOMIC DNA]</scope>
    <source>
        <strain evidence="24">cv. IRGC 105608</strain>
    </source>
</reference>
<keyword evidence="12" id="KW-0547">Nucleotide-binding</keyword>
<evidence type="ECO:0000256" key="20">
    <source>
        <dbReference type="ARBA" id="ARBA00048679"/>
    </source>
</evidence>
<evidence type="ECO:0000256" key="19">
    <source>
        <dbReference type="ARBA" id="ARBA00047899"/>
    </source>
</evidence>
<protein>
    <recommendedName>
        <fullName evidence="4">non-specific serine/threonine protein kinase</fullName>
        <ecNumber evidence="4">2.7.11.1</ecNumber>
    </recommendedName>
</protein>
<keyword evidence="7" id="KW-1070">Brassinosteroid signaling pathway</keyword>
<dbReference type="InterPro" id="IPR008271">
    <property type="entry name" value="Ser/Thr_kinase_AS"/>
</dbReference>
<feature type="signal peptide" evidence="22">
    <location>
        <begin position="1"/>
        <end position="21"/>
    </location>
</feature>
<feature type="domain" description="Protein kinase" evidence="23">
    <location>
        <begin position="627"/>
        <end position="913"/>
    </location>
</feature>
<evidence type="ECO:0000256" key="22">
    <source>
        <dbReference type="SAM" id="SignalP"/>
    </source>
</evidence>
<keyword evidence="8" id="KW-0808">Transferase</keyword>
<evidence type="ECO:0000256" key="18">
    <source>
        <dbReference type="ARBA" id="ARBA00023180"/>
    </source>
</evidence>
<dbReference type="PRINTS" id="PR00019">
    <property type="entry name" value="LEURICHRPT"/>
</dbReference>
<dbReference type="PANTHER" id="PTHR48053">
    <property type="entry name" value="LEUCINE RICH REPEAT FAMILY PROTEIN, EXPRESSED"/>
    <property type="match status" value="1"/>
</dbReference>
<evidence type="ECO:0000259" key="23">
    <source>
        <dbReference type="PROSITE" id="PS50011"/>
    </source>
</evidence>
<dbReference type="InterPro" id="IPR003591">
    <property type="entry name" value="Leu-rich_rpt_typical-subtyp"/>
</dbReference>
<evidence type="ECO:0000256" key="9">
    <source>
        <dbReference type="ARBA" id="ARBA00022692"/>
    </source>
</evidence>
<organism evidence="24">
    <name type="scientific">Oryza barthii</name>
    <dbReference type="NCBI Taxonomy" id="65489"/>
    <lineage>
        <taxon>Eukaryota</taxon>
        <taxon>Viridiplantae</taxon>
        <taxon>Streptophyta</taxon>
        <taxon>Embryophyta</taxon>
        <taxon>Tracheophyta</taxon>
        <taxon>Spermatophyta</taxon>
        <taxon>Magnoliopsida</taxon>
        <taxon>Liliopsida</taxon>
        <taxon>Poales</taxon>
        <taxon>Poaceae</taxon>
        <taxon>BOP clade</taxon>
        <taxon>Oryzoideae</taxon>
        <taxon>Oryzeae</taxon>
        <taxon>Oryzinae</taxon>
        <taxon>Oryza</taxon>
    </lineage>
</organism>
<dbReference type="InterPro" id="IPR051716">
    <property type="entry name" value="Plant_RL_S/T_kinase"/>
</dbReference>
<dbReference type="Gramene" id="OBART02G09480.1">
    <property type="protein sequence ID" value="OBART02G09480.1"/>
    <property type="gene ID" value="OBART02G09480"/>
</dbReference>
<dbReference type="PROSITE" id="PS51450">
    <property type="entry name" value="LRR"/>
    <property type="match status" value="1"/>
</dbReference>
<comment type="subcellular location">
    <subcellularLocation>
        <location evidence="1">Membrane</location>
        <topology evidence="1">Single-pass type I membrane protein</topology>
    </subcellularLocation>
</comment>
<evidence type="ECO:0000256" key="16">
    <source>
        <dbReference type="ARBA" id="ARBA00023136"/>
    </source>
</evidence>
<comment type="similarity">
    <text evidence="3">Belongs to the RLP family.</text>
</comment>
<dbReference type="Pfam" id="PF00069">
    <property type="entry name" value="Pkinase"/>
    <property type="match status" value="1"/>
</dbReference>
<evidence type="ECO:0000313" key="25">
    <source>
        <dbReference type="Proteomes" id="UP000026960"/>
    </source>
</evidence>
<evidence type="ECO:0000313" key="24">
    <source>
        <dbReference type="EnsemblPlants" id="OBART02G09480.1"/>
    </source>
</evidence>
<dbReference type="InterPro" id="IPR011009">
    <property type="entry name" value="Kinase-like_dom_sf"/>
</dbReference>
<dbReference type="FunFam" id="3.80.10.10:FF:000041">
    <property type="entry name" value="LRR receptor-like serine/threonine-protein kinase ERECTA"/>
    <property type="match status" value="1"/>
</dbReference>
<reference evidence="24" key="2">
    <citation type="submission" date="2015-03" db="UniProtKB">
        <authorList>
            <consortium name="EnsemblPlants"/>
        </authorList>
    </citation>
    <scope>IDENTIFICATION</scope>
</reference>
<dbReference type="InterPro" id="IPR000719">
    <property type="entry name" value="Prot_kinase_dom"/>
</dbReference>
<dbReference type="AlphaFoldDB" id="A0A0D3F2Q2"/>
<proteinExistence type="inferred from homology"/>
<name>A0A0D3F2Q2_9ORYZ</name>
<dbReference type="FunFam" id="3.80.10.10:FF:000228">
    <property type="entry name" value="Leucine-rich repeat receptor-like serine/threonine-protein kinase BAM1"/>
    <property type="match status" value="1"/>
</dbReference>
<keyword evidence="15 21" id="KW-1133">Transmembrane helix</keyword>
<keyword evidence="17" id="KW-0675">Receptor</keyword>
<dbReference type="SMART" id="SM00220">
    <property type="entry name" value="S_TKc"/>
    <property type="match status" value="1"/>
</dbReference>
<evidence type="ECO:0000256" key="6">
    <source>
        <dbReference type="ARBA" id="ARBA00022614"/>
    </source>
</evidence>
<evidence type="ECO:0000256" key="8">
    <source>
        <dbReference type="ARBA" id="ARBA00022679"/>
    </source>
</evidence>
<dbReference type="FunFam" id="3.80.10.10:FF:000221">
    <property type="entry name" value="Leucine-rich repeat receptor-like protein kinase PXL1"/>
    <property type="match status" value="1"/>
</dbReference>
<dbReference type="STRING" id="65489.A0A0D3F2Q2"/>
<evidence type="ECO:0000256" key="4">
    <source>
        <dbReference type="ARBA" id="ARBA00012513"/>
    </source>
</evidence>
<keyword evidence="16 21" id="KW-0472">Membrane</keyword>
<keyword evidence="13" id="KW-0418">Kinase</keyword>
<feature type="transmembrane region" description="Helical" evidence="21">
    <location>
        <begin position="568"/>
        <end position="595"/>
    </location>
</feature>
<keyword evidence="11" id="KW-0677">Repeat</keyword>
<dbReference type="PROSITE" id="PS00108">
    <property type="entry name" value="PROTEIN_KINASE_ST"/>
    <property type="match status" value="1"/>
</dbReference>
<dbReference type="InterPro" id="IPR001611">
    <property type="entry name" value="Leu-rich_rpt"/>
</dbReference>
<evidence type="ECO:0000256" key="1">
    <source>
        <dbReference type="ARBA" id="ARBA00004479"/>
    </source>
</evidence>
<keyword evidence="9 21" id="KW-0812">Transmembrane</keyword>
<dbReference type="EC" id="2.7.11.1" evidence="4"/>
<comment type="catalytic activity">
    <reaction evidence="19">
        <text>L-threonyl-[protein] + ATP = O-phospho-L-threonyl-[protein] + ADP + H(+)</text>
        <dbReference type="Rhea" id="RHEA:46608"/>
        <dbReference type="Rhea" id="RHEA-COMP:11060"/>
        <dbReference type="Rhea" id="RHEA-COMP:11605"/>
        <dbReference type="ChEBI" id="CHEBI:15378"/>
        <dbReference type="ChEBI" id="CHEBI:30013"/>
        <dbReference type="ChEBI" id="CHEBI:30616"/>
        <dbReference type="ChEBI" id="CHEBI:61977"/>
        <dbReference type="ChEBI" id="CHEBI:456216"/>
        <dbReference type="EC" id="2.7.11.1"/>
    </reaction>
</comment>
<feature type="chain" id="PRO_5002261798" description="non-specific serine/threonine protein kinase" evidence="22">
    <location>
        <begin position="22"/>
        <end position="941"/>
    </location>
</feature>
<keyword evidence="10 22" id="KW-0732">Signal</keyword>
<dbReference type="InterPro" id="IPR013210">
    <property type="entry name" value="LRR_N_plant-typ"/>
</dbReference>
<dbReference type="SUPFAM" id="SSF52047">
    <property type="entry name" value="RNI-like"/>
    <property type="match status" value="1"/>
</dbReference>
<evidence type="ECO:0000256" key="11">
    <source>
        <dbReference type="ARBA" id="ARBA00022737"/>
    </source>
</evidence>
<dbReference type="PaxDb" id="65489-OBART02G09480.1"/>
<dbReference type="GO" id="GO:0005524">
    <property type="term" value="F:ATP binding"/>
    <property type="evidence" value="ECO:0007669"/>
    <property type="project" value="UniProtKB-KW"/>
</dbReference>
<evidence type="ECO:0000256" key="7">
    <source>
        <dbReference type="ARBA" id="ARBA00022626"/>
    </source>
</evidence>
<dbReference type="SUPFAM" id="SSF56112">
    <property type="entry name" value="Protein kinase-like (PK-like)"/>
    <property type="match status" value="1"/>
</dbReference>
<comment type="catalytic activity">
    <reaction evidence="20">
        <text>L-seryl-[protein] + ATP = O-phospho-L-seryl-[protein] + ADP + H(+)</text>
        <dbReference type="Rhea" id="RHEA:17989"/>
        <dbReference type="Rhea" id="RHEA-COMP:9863"/>
        <dbReference type="Rhea" id="RHEA-COMP:11604"/>
        <dbReference type="ChEBI" id="CHEBI:15378"/>
        <dbReference type="ChEBI" id="CHEBI:29999"/>
        <dbReference type="ChEBI" id="CHEBI:30616"/>
        <dbReference type="ChEBI" id="CHEBI:83421"/>
        <dbReference type="ChEBI" id="CHEBI:456216"/>
        <dbReference type="EC" id="2.7.11.1"/>
    </reaction>
</comment>
<dbReference type="Gene3D" id="3.80.10.10">
    <property type="entry name" value="Ribonuclease Inhibitor"/>
    <property type="match status" value="4"/>
</dbReference>
<evidence type="ECO:0000256" key="21">
    <source>
        <dbReference type="SAM" id="Phobius"/>
    </source>
</evidence>
<evidence type="ECO:0000256" key="2">
    <source>
        <dbReference type="ARBA" id="ARBA00008684"/>
    </source>
</evidence>
<dbReference type="InterPro" id="IPR032675">
    <property type="entry name" value="LRR_dom_sf"/>
</dbReference>
<dbReference type="Proteomes" id="UP000026960">
    <property type="component" value="Chromosome 2"/>
</dbReference>
<dbReference type="FunFam" id="1.10.510.10:FF:000388">
    <property type="entry name" value="Leucine-rich repeat receptor-like tyrosine-protein kinase PXC3"/>
    <property type="match status" value="1"/>
</dbReference>
<evidence type="ECO:0000256" key="15">
    <source>
        <dbReference type="ARBA" id="ARBA00022989"/>
    </source>
</evidence>
<dbReference type="EnsemblPlants" id="OBART02G09480.1">
    <property type="protein sequence ID" value="OBART02G09480.1"/>
    <property type="gene ID" value="OBART02G09480"/>
</dbReference>
<evidence type="ECO:0000256" key="10">
    <source>
        <dbReference type="ARBA" id="ARBA00022729"/>
    </source>
</evidence>
<dbReference type="PROSITE" id="PS50011">
    <property type="entry name" value="PROTEIN_KINASE_DOM"/>
    <property type="match status" value="1"/>
</dbReference>
<accession>A0A0D3F2Q2</accession>
<dbReference type="Pfam" id="PF13855">
    <property type="entry name" value="LRR_8"/>
    <property type="match status" value="4"/>
</dbReference>
<dbReference type="SUPFAM" id="SSF52058">
    <property type="entry name" value="L domain-like"/>
    <property type="match status" value="1"/>
</dbReference>
<keyword evidence="14" id="KW-0067">ATP-binding</keyword>
<dbReference type="HOGENOM" id="CLU_000288_22_1_1"/>
<evidence type="ECO:0000256" key="3">
    <source>
        <dbReference type="ARBA" id="ARBA00009592"/>
    </source>
</evidence>